<accession>A0AA88A0Y4</accession>
<evidence type="ECO:0000256" key="3">
    <source>
        <dbReference type="ARBA" id="ARBA00022692"/>
    </source>
</evidence>
<feature type="transmembrane region" description="Helical" evidence="6">
    <location>
        <begin position="156"/>
        <end position="177"/>
    </location>
</feature>
<dbReference type="AlphaFoldDB" id="A0AA88A0Y4"/>
<dbReference type="Pfam" id="PF04632">
    <property type="entry name" value="FUSC"/>
    <property type="match status" value="1"/>
</dbReference>
<keyword evidence="2" id="KW-1003">Cell membrane</keyword>
<feature type="transmembrane region" description="Helical" evidence="6">
    <location>
        <begin position="404"/>
        <end position="424"/>
    </location>
</feature>
<comment type="subcellular location">
    <subcellularLocation>
        <location evidence="1">Cell membrane</location>
        <topology evidence="1">Multi-pass membrane protein</topology>
    </subcellularLocation>
</comment>
<dbReference type="GO" id="GO:0022857">
    <property type="term" value="F:transmembrane transporter activity"/>
    <property type="evidence" value="ECO:0007669"/>
    <property type="project" value="InterPro"/>
</dbReference>
<comment type="caution">
    <text evidence="7">The sequence shown here is derived from an EMBL/GenBank/DDBJ whole genome shotgun (WGS) entry which is preliminary data.</text>
</comment>
<feature type="transmembrane region" description="Helical" evidence="6">
    <location>
        <begin position="499"/>
        <end position="515"/>
    </location>
</feature>
<feature type="transmembrane region" description="Helical" evidence="6">
    <location>
        <begin position="126"/>
        <end position="144"/>
    </location>
</feature>
<organism evidence="7 8">
    <name type="scientific">Ficus carica</name>
    <name type="common">Common fig</name>
    <dbReference type="NCBI Taxonomy" id="3494"/>
    <lineage>
        <taxon>Eukaryota</taxon>
        <taxon>Viridiplantae</taxon>
        <taxon>Streptophyta</taxon>
        <taxon>Embryophyta</taxon>
        <taxon>Tracheophyta</taxon>
        <taxon>Spermatophyta</taxon>
        <taxon>Magnoliopsida</taxon>
        <taxon>eudicotyledons</taxon>
        <taxon>Gunneridae</taxon>
        <taxon>Pentapetalae</taxon>
        <taxon>rosids</taxon>
        <taxon>fabids</taxon>
        <taxon>Rosales</taxon>
        <taxon>Moraceae</taxon>
        <taxon>Ficeae</taxon>
        <taxon>Ficus</taxon>
    </lineage>
</organism>
<dbReference type="InterPro" id="IPR006726">
    <property type="entry name" value="PHBA_efflux_AaeB/fusaric-R"/>
</dbReference>
<dbReference type="GO" id="GO:0005886">
    <property type="term" value="C:plasma membrane"/>
    <property type="evidence" value="ECO:0007669"/>
    <property type="project" value="UniProtKB-SubCell"/>
</dbReference>
<evidence type="ECO:0000313" key="8">
    <source>
        <dbReference type="Proteomes" id="UP001187192"/>
    </source>
</evidence>
<dbReference type="PANTHER" id="PTHR30509">
    <property type="entry name" value="P-HYDROXYBENZOIC ACID EFFLUX PUMP SUBUNIT-RELATED"/>
    <property type="match status" value="1"/>
</dbReference>
<feature type="transmembrane region" description="Helical" evidence="6">
    <location>
        <begin position="527"/>
        <end position="548"/>
    </location>
</feature>
<name>A0AA88A0Y4_FICCA</name>
<feature type="transmembrane region" description="Helical" evidence="6">
    <location>
        <begin position="75"/>
        <end position="95"/>
    </location>
</feature>
<feature type="transmembrane region" description="Helical" evidence="6">
    <location>
        <begin position="48"/>
        <end position="68"/>
    </location>
</feature>
<evidence type="ECO:0000256" key="4">
    <source>
        <dbReference type="ARBA" id="ARBA00022989"/>
    </source>
</evidence>
<reference evidence="7" key="1">
    <citation type="submission" date="2023-07" db="EMBL/GenBank/DDBJ databases">
        <title>draft genome sequence of fig (Ficus carica).</title>
        <authorList>
            <person name="Takahashi T."/>
            <person name="Nishimura K."/>
        </authorList>
    </citation>
    <scope>NUCLEOTIDE SEQUENCE</scope>
</reference>
<dbReference type="Gramene" id="FCD_00036006-RA">
    <property type="protein sequence ID" value="FCD_00036006-RA:cds"/>
    <property type="gene ID" value="FCD_00036006"/>
</dbReference>
<evidence type="ECO:0000256" key="1">
    <source>
        <dbReference type="ARBA" id="ARBA00004651"/>
    </source>
</evidence>
<evidence type="ECO:0000256" key="6">
    <source>
        <dbReference type="SAM" id="Phobius"/>
    </source>
</evidence>
<sequence>MPISIALAKDQSHRALWRVRLGAALRTALACTMVGCTTLYGPKPIRGLLSYPAFTYVTTILIVSDATLGDAMRGFWQVAYATVQVVVPSMLSLWLIGPARVTKEVAAVAVGLSAFVVALPESTPLLCKRIAFGQIVIVYVGSVVHGSQTGAFMHPIHVAASTAFGAFASGFAMLFPFPRLAYCQVRKGCRFYAENASKRLSLIVEAISAQATTAAHDLISQEKCLSKAGAKILKTVHDNLGGMTWERPDIKFLKPKWKDLGDKLQNMEIPIKGMEVALSFCPLFPIGMIDEEFKQVLETSKLQIRLKLEHAKCFVPFDATKAPEGKGETSDKQLWTPKTTSIVPENLPALFLLYCMEFLLDDPPIAASLDVGPKLNVEGANEKPNSFIGALTSLMIKLPSGHDFVFALKCSVSLGLAVLFGLIYNKENGYWSGLTIAISFVTGRQATFALANARAQGTAMGSIYGILCLFLFQRLMDLRFLTLLPWIIFTSFLIHSRTYGQAGAFSAVIGALLIVGRRDYGPPTEFAIARITEATIGLLCSILVELLLNPARAATLARTELSQSIGVLQDFVENISLFPRQKNVPASRVLREKHHQLKYHVNDLEKFIEEAEMEPNFWFSPLNGACYHKLMASFSTLVHLLHFVAYEIEFISEASQKQGDGSDELLKQVNEDLEFSNKIVGSTLLRCLEEATSTTTLQVLETENSPVHDIELGRSAHENAFMDSGTYDKEVDNILSCFLQHLQEVVEKAYACEDTDQKFKRQMALSLTGLGFCIHSLAREAKEIEKEVKELVKLGNPSTKHINLYKISCKNNTLSS</sequence>
<keyword evidence="8" id="KW-1185">Reference proteome</keyword>
<protein>
    <recommendedName>
        <fullName evidence="9">p-hydroxybenzoic acid efflux pump subunit</fullName>
    </recommendedName>
</protein>
<evidence type="ECO:0000256" key="5">
    <source>
        <dbReference type="ARBA" id="ARBA00023136"/>
    </source>
</evidence>
<keyword evidence="3 6" id="KW-0812">Transmembrane</keyword>
<dbReference type="PANTHER" id="PTHR30509:SF34">
    <property type="entry name" value="F3L24.34 PROTEIN"/>
    <property type="match status" value="1"/>
</dbReference>
<gene>
    <name evidence="7" type="ORF">TIFTF001_016741</name>
</gene>
<keyword evidence="4 6" id="KW-1133">Transmembrane helix</keyword>
<dbReference type="EMBL" id="BTGU01000026">
    <property type="protein sequence ID" value="GMN47564.1"/>
    <property type="molecule type" value="Genomic_DNA"/>
</dbReference>
<evidence type="ECO:0000313" key="7">
    <source>
        <dbReference type="EMBL" id="GMN47564.1"/>
    </source>
</evidence>
<evidence type="ECO:0008006" key="9">
    <source>
        <dbReference type="Google" id="ProtNLM"/>
    </source>
</evidence>
<evidence type="ECO:0000256" key="2">
    <source>
        <dbReference type="ARBA" id="ARBA00022475"/>
    </source>
</evidence>
<keyword evidence="5 6" id="KW-0472">Membrane</keyword>
<proteinExistence type="predicted"/>
<dbReference type="Proteomes" id="UP001187192">
    <property type="component" value="Unassembled WGS sequence"/>
</dbReference>